<protein>
    <submittedName>
        <fullName evidence="1">Uncharacterized protein</fullName>
    </submittedName>
</protein>
<sequence length="132" mass="15835">MKAIKATKKQFDEFRNSGISGKDLYMKMMKHFQQVSPDRSAEMARLLKLISPNKKDCLFKILEVPRYVWNENAYMLKGRTIDKQKYVYMSTKHANNYIHYVMHDFDIKYPDAFYISETLDYLNTYLCTYNLK</sequence>
<dbReference type="Proteomes" id="UP001358193">
    <property type="component" value="Segment"/>
</dbReference>
<proteinExistence type="predicted"/>
<evidence type="ECO:0000313" key="1">
    <source>
        <dbReference type="EMBL" id="WQJ53806.1"/>
    </source>
</evidence>
<accession>A0ABZ0Z3Z2</accession>
<keyword evidence="2" id="KW-1185">Reference proteome</keyword>
<name>A0ABZ0Z3Z2_9CAUD</name>
<organism evidence="1 2">
    <name type="scientific">phage Lak_Megaphage_Sonny</name>
    <dbReference type="NCBI Taxonomy" id="3109229"/>
    <lineage>
        <taxon>Viruses</taxon>
        <taxon>Duplodnaviria</taxon>
        <taxon>Heunggongvirae</taxon>
        <taxon>Uroviricota</taxon>
        <taxon>Caudoviricetes</taxon>
        <taxon>Caudoviricetes code 15 clade</taxon>
    </lineage>
</organism>
<reference evidence="1 2" key="1">
    <citation type="submission" date="2023-11" db="EMBL/GenBank/DDBJ databases">
        <authorList>
            <person name="Cook R."/>
            <person name="Crisci M."/>
            <person name="Pye H."/>
            <person name="Adriaenssens E."/>
            <person name="Santini J."/>
        </authorList>
    </citation>
    <scope>NUCLEOTIDE SEQUENCE [LARGE SCALE GENOMIC DNA]</scope>
    <source>
        <strain evidence="1">Lak_Megaphage_Sonny</strain>
    </source>
</reference>
<evidence type="ECO:0000313" key="2">
    <source>
        <dbReference type="Proteomes" id="UP001358193"/>
    </source>
</evidence>
<dbReference type="EMBL" id="OR769223">
    <property type="protein sequence ID" value="WQJ53806.1"/>
    <property type="molecule type" value="Genomic_DNA"/>
</dbReference>